<evidence type="ECO:0000256" key="3">
    <source>
        <dbReference type="ARBA" id="ARBA00022741"/>
    </source>
</evidence>
<dbReference type="PANTHER" id="PTHR11361">
    <property type="entry name" value="DNA MISMATCH REPAIR PROTEIN MUTS FAMILY MEMBER"/>
    <property type="match status" value="1"/>
</dbReference>
<dbReference type="GO" id="GO:0003684">
    <property type="term" value="F:damaged DNA binding"/>
    <property type="evidence" value="ECO:0007669"/>
    <property type="project" value="UniProtKB-UniRule"/>
</dbReference>
<dbReference type="NCBIfam" id="NF003810">
    <property type="entry name" value="PRK05399.1"/>
    <property type="match status" value="1"/>
</dbReference>
<dbReference type="PROSITE" id="PS00486">
    <property type="entry name" value="DNA_MISMATCH_REPAIR_2"/>
    <property type="match status" value="1"/>
</dbReference>
<dbReference type="SMART" id="SM00534">
    <property type="entry name" value="MUTSac"/>
    <property type="match status" value="1"/>
</dbReference>
<keyword evidence="14" id="KW-1185">Reference proteome</keyword>
<reference evidence="14" key="1">
    <citation type="submission" date="2015-10" db="EMBL/GenBank/DDBJ databases">
        <authorList>
            <person name="Luecker S."/>
            <person name="Luecker S."/>
        </authorList>
    </citation>
    <scope>NUCLEOTIDE SEQUENCE [LARGE SCALE GENOMIC DNA]</scope>
</reference>
<comment type="similarity">
    <text evidence="1 9 10">Belongs to the DNA mismatch repair MutS family.</text>
</comment>
<proteinExistence type="inferred from homology"/>
<dbReference type="Gene3D" id="3.40.1170.10">
    <property type="entry name" value="DNA repair protein MutS, domain I"/>
    <property type="match status" value="1"/>
</dbReference>
<name>A0A0S4LMB9_9BACT</name>
<dbReference type="SUPFAM" id="SSF48334">
    <property type="entry name" value="DNA repair protein MutS, domain III"/>
    <property type="match status" value="1"/>
</dbReference>
<dbReference type="PIRSF" id="PIRSF037677">
    <property type="entry name" value="DNA_mis_repair_Msh6"/>
    <property type="match status" value="1"/>
</dbReference>
<dbReference type="GO" id="GO:0006298">
    <property type="term" value="P:mismatch repair"/>
    <property type="evidence" value="ECO:0007669"/>
    <property type="project" value="UniProtKB-UniRule"/>
</dbReference>
<keyword evidence="11" id="KW-0175">Coiled coil</keyword>
<evidence type="ECO:0000256" key="11">
    <source>
        <dbReference type="SAM" id="Coils"/>
    </source>
</evidence>
<dbReference type="SUPFAM" id="SSF55271">
    <property type="entry name" value="DNA repair protein MutS, domain I"/>
    <property type="match status" value="1"/>
</dbReference>
<gene>
    <name evidence="9 13" type="primary">mutS</name>
    <name evidence="13" type="ORF">COMA2_30058</name>
</gene>
<evidence type="ECO:0000256" key="8">
    <source>
        <dbReference type="ARBA" id="ARBA00024647"/>
    </source>
</evidence>
<dbReference type="InterPro" id="IPR000432">
    <property type="entry name" value="DNA_mismatch_repair_MutS_C"/>
</dbReference>
<keyword evidence="7 9" id="KW-0234">DNA repair</keyword>
<dbReference type="InterPro" id="IPR045076">
    <property type="entry name" value="MutS"/>
</dbReference>
<dbReference type="NCBIfam" id="TIGR01070">
    <property type="entry name" value="mutS1"/>
    <property type="match status" value="1"/>
</dbReference>
<dbReference type="Pfam" id="PF05192">
    <property type="entry name" value="MutS_III"/>
    <property type="match status" value="1"/>
</dbReference>
<dbReference type="InterPro" id="IPR007861">
    <property type="entry name" value="DNA_mismatch_repair_MutS_clamp"/>
</dbReference>
<dbReference type="InterPro" id="IPR017261">
    <property type="entry name" value="DNA_mismatch_repair_MutS/MSH"/>
</dbReference>
<dbReference type="GO" id="GO:0140664">
    <property type="term" value="F:ATP-dependent DNA damage sensor activity"/>
    <property type="evidence" value="ECO:0007669"/>
    <property type="project" value="InterPro"/>
</dbReference>
<dbReference type="Gene3D" id="1.10.1420.10">
    <property type="match status" value="2"/>
</dbReference>
<dbReference type="InterPro" id="IPR005748">
    <property type="entry name" value="DNA_mismatch_repair_MutS"/>
</dbReference>
<dbReference type="SMART" id="SM00533">
    <property type="entry name" value="MUTSd"/>
    <property type="match status" value="1"/>
</dbReference>
<dbReference type="InterPro" id="IPR016151">
    <property type="entry name" value="DNA_mismatch_repair_MutS_N"/>
</dbReference>
<dbReference type="Proteomes" id="UP000198736">
    <property type="component" value="Unassembled WGS sequence"/>
</dbReference>
<accession>A0A0S4LMB9</accession>
<dbReference type="Pfam" id="PF05188">
    <property type="entry name" value="MutS_II"/>
    <property type="match status" value="1"/>
</dbReference>
<dbReference type="RefSeq" id="WP_090898727.1">
    <property type="nucleotide sequence ID" value="NZ_CZPZ01000023.1"/>
</dbReference>
<keyword evidence="4 9" id="KW-0227">DNA damage</keyword>
<dbReference type="GO" id="GO:0005524">
    <property type="term" value="F:ATP binding"/>
    <property type="evidence" value="ECO:0007669"/>
    <property type="project" value="UniProtKB-UniRule"/>
</dbReference>
<feature type="binding site" evidence="9">
    <location>
        <begin position="634"/>
        <end position="641"/>
    </location>
    <ligand>
        <name>ATP</name>
        <dbReference type="ChEBI" id="CHEBI:30616"/>
    </ligand>
</feature>
<dbReference type="InterPro" id="IPR007696">
    <property type="entry name" value="DNA_mismatch_repair_MutS_core"/>
</dbReference>
<evidence type="ECO:0000259" key="12">
    <source>
        <dbReference type="PROSITE" id="PS00486"/>
    </source>
</evidence>
<dbReference type="Pfam" id="PF01624">
    <property type="entry name" value="MutS_I"/>
    <property type="match status" value="1"/>
</dbReference>
<dbReference type="OrthoDB" id="9802448at2"/>
<dbReference type="Pfam" id="PF00488">
    <property type="entry name" value="MutS_V"/>
    <property type="match status" value="1"/>
</dbReference>
<sequence length="884" mass="98241">MSDAALSPLMRQYRDMKQGYPEAILFFRVGDFYEMFYEDAREASRLLSIALTSRDKNSAHPVPLCGVPFHAATGYIAKLLKAGRIVALCEQVEDPKAAKGLVRREVVRLYTPGTLVETEFLAPGELNYLAAFAVRSDKIRGRSIGLSVLEVSTGEFWGMEFYGPHAATQLLNELARLDPREVLFPANLVPECSAWIKELVGTRLCERPPTSFSQQSATHALTEHFHVQDVDALGCAACPAASSAAGAVLSYLRETQPTVPLDHIRRFTLRRNDEYMHLDGTTIRNLEILKPLLANEHVSSPKPTTLLSVLDRTATAMGSRLLRQWLVRPLLHDDQIRQRLDAVEELKDHMQVRTAIRTALREVQDIARLGSRIVLGLAGPRELLALKQSLSALPEIGVQLTPLRSPLLCQVRTSWDSGQDLYDVIERAIRPDAPPFIRDGNIFTDGYDPVVDELRKTSKEGKTWIAAIERQERDRTGIESLKVRYNQVFGYYIEITKANLARVPADYIRKQTLVNAERFMTAELQQLEERVTGAEANLLAREQEVFLQLRSRLAQEAHRLDAMATALALLDVVAGLAEVAALYRYTKPTVTDGGAIIIKEGRHPVVERLCTDSVFVPNDTLLDLELNRLLIITGPNMAGKSTYLRQVALIMLMAQIGSFVPAAEATIGLTDRIFTRVGASDNLAGGQSTFMVEMVETANILQNATPRSLILLDEIGRGTSTYDGLSIAWAIAEYIHDCARLGARTLFATHYHEMTQLEPQRIGIKNYRVAVQECDGDVVFLRKIVAGKADRSYGIHVAKLAGLPADIISRAQTVLSQLEQPEPAGSVLNQEEGTRTAELLPHPHPIIEEVKQIDLFSMTPLDALNRLAELQRMARSKSSDPSDR</sequence>
<dbReference type="Gene3D" id="3.40.50.300">
    <property type="entry name" value="P-loop containing nucleotide triphosphate hydrolases"/>
    <property type="match status" value="1"/>
</dbReference>
<dbReference type="FunFam" id="3.40.50.300:FF:000870">
    <property type="entry name" value="MutS protein homolog 4"/>
    <property type="match status" value="1"/>
</dbReference>
<dbReference type="GO" id="GO:0005829">
    <property type="term" value="C:cytosol"/>
    <property type="evidence" value="ECO:0007669"/>
    <property type="project" value="TreeGrafter"/>
</dbReference>
<dbReference type="AlphaFoldDB" id="A0A0S4LMB9"/>
<dbReference type="Gene3D" id="3.30.420.110">
    <property type="entry name" value="MutS, connector domain"/>
    <property type="match status" value="1"/>
</dbReference>
<keyword evidence="5 9" id="KW-0067">ATP-binding</keyword>
<evidence type="ECO:0000256" key="10">
    <source>
        <dbReference type="RuleBase" id="RU003756"/>
    </source>
</evidence>
<dbReference type="InterPro" id="IPR007860">
    <property type="entry name" value="DNA_mmatch_repair_MutS_con_dom"/>
</dbReference>
<evidence type="ECO:0000256" key="7">
    <source>
        <dbReference type="ARBA" id="ARBA00023204"/>
    </source>
</evidence>
<dbReference type="SUPFAM" id="SSF52540">
    <property type="entry name" value="P-loop containing nucleoside triphosphate hydrolases"/>
    <property type="match status" value="1"/>
</dbReference>
<dbReference type="PANTHER" id="PTHR11361:SF34">
    <property type="entry name" value="DNA MISMATCH REPAIR PROTEIN MSH1, MITOCHONDRIAL"/>
    <property type="match status" value="1"/>
</dbReference>
<evidence type="ECO:0000256" key="5">
    <source>
        <dbReference type="ARBA" id="ARBA00022840"/>
    </source>
</evidence>
<dbReference type="InterPro" id="IPR036678">
    <property type="entry name" value="MutS_con_dom_sf"/>
</dbReference>
<feature type="coiled-coil region" evidence="11">
    <location>
        <begin position="510"/>
        <end position="544"/>
    </location>
</feature>
<evidence type="ECO:0000256" key="9">
    <source>
        <dbReference type="HAMAP-Rule" id="MF_00096"/>
    </source>
</evidence>
<evidence type="ECO:0000313" key="14">
    <source>
        <dbReference type="Proteomes" id="UP000198736"/>
    </source>
</evidence>
<keyword evidence="6 9" id="KW-0238">DNA-binding</keyword>
<dbReference type="EMBL" id="CZPZ01000023">
    <property type="protein sequence ID" value="CUS37062.1"/>
    <property type="molecule type" value="Genomic_DNA"/>
</dbReference>
<dbReference type="FunFam" id="3.40.1170.10:FF:000001">
    <property type="entry name" value="DNA mismatch repair protein MutS"/>
    <property type="match status" value="1"/>
</dbReference>
<protein>
    <recommendedName>
        <fullName evidence="2 9">DNA mismatch repair protein MutS</fullName>
    </recommendedName>
</protein>
<organism evidence="13 14">
    <name type="scientific">Candidatus Nitrospira nitrificans</name>
    <dbReference type="NCBI Taxonomy" id="1742973"/>
    <lineage>
        <taxon>Bacteria</taxon>
        <taxon>Pseudomonadati</taxon>
        <taxon>Nitrospirota</taxon>
        <taxon>Nitrospiria</taxon>
        <taxon>Nitrospirales</taxon>
        <taxon>Nitrospiraceae</taxon>
        <taxon>Nitrospira</taxon>
    </lineage>
</organism>
<dbReference type="InterPro" id="IPR007695">
    <property type="entry name" value="DNA_mismatch_repair_MutS-lik_N"/>
</dbReference>
<evidence type="ECO:0000256" key="4">
    <source>
        <dbReference type="ARBA" id="ARBA00022763"/>
    </source>
</evidence>
<feature type="domain" description="DNA mismatch repair proteins mutS family" evidence="12">
    <location>
        <begin position="708"/>
        <end position="724"/>
    </location>
</feature>
<dbReference type="CDD" id="cd03284">
    <property type="entry name" value="ABC_MutS1"/>
    <property type="match status" value="1"/>
</dbReference>
<keyword evidence="3 9" id="KW-0547">Nucleotide-binding</keyword>
<dbReference type="Pfam" id="PF05190">
    <property type="entry name" value="MutS_IV"/>
    <property type="match status" value="1"/>
</dbReference>
<dbReference type="InterPro" id="IPR027417">
    <property type="entry name" value="P-loop_NTPase"/>
</dbReference>
<dbReference type="InterPro" id="IPR036187">
    <property type="entry name" value="DNA_mismatch_repair_MutS_sf"/>
</dbReference>
<dbReference type="GO" id="GO:0030983">
    <property type="term" value="F:mismatched DNA binding"/>
    <property type="evidence" value="ECO:0007669"/>
    <property type="project" value="InterPro"/>
</dbReference>
<evidence type="ECO:0000256" key="6">
    <source>
        <dbReference type="ARBA" id="ARBA00023125"/>
    </source>
</evidence>
<dbReference type="STRING" id="1742973.COMA2_30058"/>
<evidence type="ECO:0000313" key="13">
    <source>
        <dbReference type="EMBL" id="CUS37062.1"/>
    </source>
</evidence>
<evidence type="ECO:0000256" key="2">
    <source>
        <dbReference type="ARBA" id="ARBA00021982"/>
    </source>
</evidence>
<evidence type="ECO:0000256" key="1">
    <source>
        <dbReference type="ARBA" id="ARBA00006271"/>
    </source>
</evidence>
<dbReference type="SUPFAM" id="SSF53150">
    <property type="entry name" value="DNA repair protein MutS, domain II"/>
    <property type="match status" value="1"/>
</dbReference>
<dbReference type="HAMAP" id="MF_00096">
    <property type="entry name" value="MutS"/>
    <property type="match status" value="1"/>
</dbReference>
<comment type="function">
    <text evidence="8 9">This protein is involved in the repair of mismatches in DNA. It is possible that it carries out the mismatch recognition step. This protein has a weak ATPase activity.</text>
</comment>